<dbReference type="RefSeq" id="XP_002680211.1">
    <property type="nucleotide sequence ID" value="XM_002680165.1"/>
</dbReference>
<dbReference type="VEuPathDB" id="AmoebaDB:NAEGRDRAFT_78804"/>
<feature type="compositionally biased region" description="Basic and acidic residues" evidence="1">
    <location>
        <begin position="328"/>
        <end position="339"/>
    </location>
</feature>
<dbReference type="Proteomes" id="UP000006671">
    <property type="component" value="Unassembled WGS sequence"/>
</dbReference>
<proteinExistence type="predicted"/>
<name>D2V6M7_NAEGR</name>
<organism evidence="3">
    <name type="scientific">Naegleria gruberi</name>
    <name type="common">Amoeba</name>
    <dbReference type="NCBI Taxonomy" id="5762"/>
    <lineage>
        <taxon>Eukaryota</taxon>
        <taxon>Discoba</taxon>
        <taxon>Heterolobosea</taxon>
        <taxon>Tetramitia</taxon>
        <taxon>Eutetramitia</taxon>
        <taxon>Vahlkampfiidae</taxon>
        <taxon>Naegleria</taxon>
    </lineage>
</organism>
<reference evidence="2 3" key="1">
    <citation type="journal article" date="2010" name="Cell">
        <title>The genome of Naegleria gruberi illuminates early eukaryotic versatility.</title>
        <authorList>
            <person name="Fritz-Laylin L.K."/>
            <person name="Prochnik S.E."/>
            <person name="Ginger M.L."/>
            <person name="Dacks J.B."/>
            <person name="Carpenter M.L."/>
            <person name="Field M.C."/>
            <person name="Kuo A."/>
            <person name="Paredez A."/>
            <person name="Chapman J."/>
            <person name="Pham J."/>
            <person name="Shu S."/>
            <person name="Neupane R."/>
            <person name="Cipriano M."/>
            <person name="Mancuso J."/>
            <person name="Tu H."/>
            <person name="Salamov A."/>
            <person name="Lindquist E."/>
            <person name="Shapiro H."/>
            <person name="Lucas S."/>
            <person name="Grigoriev I.V."/>
            <person name="Cande W.Z."/>
            <person name="Fulton C."/>
            <person name="Rokhsar D.S."/>
            <person name="Dawson S.C."/>
        </authorList>
    </citation>
    <scope>NUCLEOTIDE SEQUENCE [LARGE SCALE GENOMIC DNA]</scope>
    <source>
        <strain evidence="2 3">NEG-M</strain>
    </source>
</reference>
<feature type="region of interest" description="Disordered" evidence="1">
    <location>
        <begin position="1"/>
        <end position="42"/>
    </location>
</feature>
<keyword evidence="3" id="KW-1185">Reference proteome</keyword>
<gene>
    <name evidence="2" type="ORF">NAEGRDRAFT_78804</name>
</gene>
<dbReference type="GeneID" id="8849100"/>
<dbReference type="EMBL" id="GG738854">
    <property type="protein sequence ID" value="EFC47467.1"/>
    <property type="molecule type" value="Genomic_DNA"/>
</dbReference>
<feature type="compositionally biased region" description="Low complexity" evidence="1">
    <location>
        <begin position="26"/>
        <end position="40"/>
    </location>
</feature>
<sequence>MLSSLAGYGSDSDDEVIVPSSKQNVATRNTTPSTTATNANVQKVTKVNADEELMIESVGPVGVSNMNYKQVSSAPSVASSSTVINSNVITRSEKKEKPLEQKKKKQKTNSYKKNLLKQISEHSLFNDDSKKKGKDQTIEQERFLDDEDDNDDYNYNFIETKPSEPEEEDEEEKPKLYIPRNNDVEIQNDDNEDDFEFNPYYNEEDDEVYKNLENITPEDNEEPITANRGIPQDVLEEMKRQGIDVDSGNFEILDVSQNGSSKLINVEAERRKALIEKHKRDVFLTKDESDALKQFNFTTEGAGDKNRVKVARTKNQISYLAQQSRGRELEMAERLEKSRQSSSTAKRKYGW</sequence>
<accession>D2V6M7</accession>
<feature type="compositionally biased region" description="Basic and acidic residues" evidence="1">
    <location>
        <begin position="124"/>
        <end position="143"/>
    </location>
</feature>
<evidence type="ECO:0000256" key="1">
    <source>
        <dbReference type="SAM" id="MobiDB-lite"/>
    </source>
</evidence>
<dbReference type="OMA" id="FNYKSTS"/>
<dbReference type="InParanoid" id="D2V6M7"/>
<dbReference type="AlphaFoldDB" id="D2V6M7"/>
<feature type="region of interest" description="Disordered" evidence="1">
    <location>
        <begin position="71"/>
        <end position="174"/>
    </location>
</feature>
<dbReference type="OrthoDB" id="10440921at2759"/>
<evidence type="ECO:0000313" key="2">
    <source>
        <dbReference type="EMBL" id="EFC47467.1"/>
    </source>
</evidence>
<feature type="compositionally biased region" description="Basic and acidic residues" evidence="1">
    <location>
        <begin position="91"/>
        <end position="101"/>
    </location>
</feature>
<protein>
    <submittedName>
        <fullName evidence="2">Predicted protein</fullName>
    </submittedName>
</protein>
<feature type="region of interest" description="Disordered" evidence="1">
    <location>
        <begin position="328"/>
        <end position="351"/>
    </location>
</feature>
<feature type="compositionally biased region" description="Low complexity" evidence="1">
    <location>
        <begin position="71"/>
        <end position="81"/>
    </location>
</feature>
<evidence type="ECO:0000313" key="3">
    <source>
        <dbReference type="Proteomes" id="UP000006671"/>
    </source>
</evidence>
<dbReference type="KEGG" id="ngr:NAEGRDRAFT_78804"/>